<protein>
    <submittedName>
        <fullName evidence="10">Uncharacterized protein</fullName>
    </submittedName>
</protein>
<dbReference type="Gene3D" id="2.60.130.10">
    <property type="entry name" value="Aromatic compound dioxygenase"/>
    <property type="match status" value="1"/>
</dbReference>
<dbReference type="GO" id="GO:0008199">
    <property type="term" value="F:ferric iron binding"/>
    <property type="evidence" value="ECO:0007669"/>
    <property type="project" value="InterPro"/>
</dbReference>
<dbReference type="InterPro" id="IPR000627">
    <property type="entry name" value="Intradiol_dOase_C"/>
</dbReference>
<name>A0A4Y9Y313_9APHY</name>
<dbReference type="STRING" id="34475.A0A4Y9Y313"/>
<sequence>MSEANVGDQAVPNGMPAPPFFLPYPDRPELITENLMKLVELTPDPRHRFLIGNLIKHLHQFVNETSLSTDEWMTALLFLTRVGQTCTPLRQEFILLSDTLGVSALVDAINNPPVSGGTESSVLGPFYTDDAPDVPLGDSIASEGKGDYMYVEGRVLSTDGTPIPDALIETWETDALGFYDTQYKDREKPDCRGRLRTDKEGHYGYRAVVPVAYPIPGDGPVGDMLLKLGRHNMRPNHLHLIIEAPGFNKLTTALYPVGDEWMSSDAVFGVKKSLVVTLKDVYDDAEARKRGFPKGNSFKLLQFDIILVPEAENRIAREQFAREQATRLEQQGFKLGELLCDAVSAAQPGARCADVRDFVRKHVNAGRNVVLVTSGGTTVPLELNVVRFLDNFSAGTRGATSAEYFLKAGYAVIFMHRQFSLQPFSRHYSHSTHPFLDFLEIEKDDNHSSARINVTEKERAPLLEVLTAYKSAHTAGLLHTLNFVTVNDYLWLLRAVSQELAVLGRRALYYLAAAVSDFFLPRQKMLETDPSLLVPKARQALARYGHQVVIGNDLHTRKHQVIFVSPSPGLDNDISCDRAYAKSGEQWLGIRERVLSPLTTQLPPPLQRLMFFKDWHTFVFCDGDIVDEYDFRIVDDTTVSCYIASEAGKVSATSHSHSSHSLKRRMPFMSQSFAVRWQNDLYGPAAAECFMDGQRMGCSNVDPGQRGARNGVRTGGDYKQYFQFAPLTTTDDDDMADPDDPSNNNLGVIEVREYADRPPVHERSKKAGTHCVRLGEGKWCEPYAPSGPRRIFLDGKNDPYIRFIFRYQPRAMLQAQGIIPRDDGAEAYYQDQPAAFHPSRKRNTSVLYMGSNAGSAGPPNYQAPVKAEPRPLAERLGSEYYDDMQVENMLRARSAQHEVPRPVPSAPATARPPTCA</sequence>
<keyword evidence="4" id="KW-0223">Dioxygenase</keyword>
<dbReference type="Pfam" id="PF04444">
    <property type="entry name" value="Dioxygenase_N"/>
    <property type="match status" value="1"/>
</dbReference>
<feature type="domain" description="Catechol dioxygenase N-terminal" evidence="9">
    <location>
        <begin position="44"/>
        <end position="113"/>
    </location>
</feature>
<evidence type="ECO:0000259" key="8">
    <source>
        <dbReference type="Pfam" id="PF00775"/>
    </source>
</evidence>
<dbReference type="PANTHER" id="PTHR33711">
    <property type="entry name" value="DIOXYGENASE, PUTATIVE (AFU_ORTHOLOGUE AFUA_2G02910)-RELATED"/>
    <property type="match status" value="1"/>
</dbReference>
<evidence type="ECO:0000256" key="2">
    <source>
        <dbReference type="ARBA" id="ARBA00007825"/>
    </source>
</evidence>
<accession>A0A4Y9Y313</accession>
<dbReference type="Gene3D" id="3.40.50.10300">
    <property type="entry name" value="CoaB-like"/>
    <property type="match status" value="2"/>
</dbReference>
<evidence type="ECO:0000313" key="10">
    <source>
        <dbReference type="EMBL" id="TFY56856.1"/>
    </source>
</evidence>
<dbReference type="PANTHER" id="PTHR33711:SF7">
    <property type="entry name" value="INTRADIOL RING-CLEAVAGE DIOXYGENASES DOMAIN-CONTAINING PROTEIN-RELATED"/>
    <property type="match status" value="1"/>
</dbReference>
<dbReference type="InterPro" id="IPR035929">
    <property type="entry name" value="CoaB-like_sf"/>
</dbReference>
<dbReference type="AlphaFoldDB" id="A0A4Y9Y313"/>
<evidence type="ECO:0000256" key="6">
    <source>
        <dbReference type="ARBA" id="ARBA00023004"/>
    </source>
</evidence>
<dbReference type="EMBL" id="SEKV01000471">
    <property type="protein sequence ID" value="TFY56856.1"/>
    <property type="molecule type" value="Genomic_DNA"/>
</dbReference>
<evidence type="ECO:0000256" key="5">
    <source>
        <dbReference type="ARBA" id="ARBA00023002"/>
    </source>
</evidence>
<keyword evidence="5" id="KW-0560">Oxidoreductase</keyword>
<evidence type="ECO:0000256" key="1">
    <source>
        <dbReference type="ARBA" id="ARBA00001965"/>
    </source>
</evidence>
<gene>
    <name evidence="10" type="ORF">EVJ58_g7389</name>
</gene>
<comment type="caution">
    <text evidence="10">The sequence shown here is derived from an EMBL/GenBank/DDBJ whole genome shotgun (WGS) entry which is preliminary data.</text>
</comment>
<evidence type="ECO:0000256" key="3">
    <source>
        <dbReference type="ARBA" id="ARBA00022723"/>
    </source>
</evidence>
<organism evidence="10 11">
    <name type="scientific">Rhodofomes roseus</name>
    <dbReference type="NCBI Taxonomy" id="34475"/>
    <lineage>
        <taxon>Eukaryota</taxon>
        <taxon>Fungi</taxon>
        <taxon>Dikarya</taxon>
        <taxon>Basidiomycota</taxon>
        <taxon>Agaricomycotina</taxon>
        <taxon>Agaricomycetes</taxon>
        <taxon>Polyporales</taxon>
        <taxon>Rhodofomes</taxon>
    </lineage>
</organism>
<dbReference type="Proteomes" id="UP000298390">
    <property type="component" value="Unassembled WGS sequence"/>
</dbReference>
<keyword evidence="3" id="KW-0479">Metal-binding</keyword>
<dbReference type="InterPro" id="IPR007535">
    <property type="entry name" value="Catechol_dOase_N"/>
</dbReference>
<proteinExistence type="inferred from homology"/>
<dbReference type="SUPFAM" id="SSF49482">
    <property type="entry name" value="Aromatic compound dioxygenase"/>
    <property type="match status" value="1"/>
</dbReference>
<dbReference type="GO" id="GO:0018576">
    <property type="term" value="F:catechol 1,2-dioxygenase activity"/>
    <property type="evidence" value="ECO:0007669"/>
    <property type="project" value="InterPro"/>
</dbReference>
<dbReference type="GO" id="GO:0009712">
    <property type="term" value="P:catechol-containing compound metabolic process"/>
    <property type="evidence" value="ECO:0007669"/>
    <property type="project" value="InterPro"/>
</dbReference>
<evidence type="ECO:0000313" key="11">
    <source>
        <dbReference type="Proteomes" id="UP000298390"/>
    </source>
</evidence>
<evidence type="ECO:0000256" key="4">
    <source>
        <dbReference type="ARBA" id="ARBA00022964"/>
    </source>
</evidence>
<comment type="cofactor">
    <cofactor evidence="1">
        <name>Fe(3+)</name>
        <dbReference type="ChEBI" id="CHEBI:29034"/>
    </cofactor>
</comment>
<evidence type="ECO:0000256" key="7">
    <source>
        <dbReference type="SAM" id="MobiDB-lite"/>
    </source>
</evidence>
<dbReference type="Pfam" id="PF00775">
    <property type="entry name" value="Dioxygenase_C"/>
    <property type="match status" value="1"/>
</dbReference>
<dbReference type="SUPFAM" id="SSF102645">
    <property type="entry name" value="CoaB-like"/>
    <property type="match status" value="1"/>
</dbReference>
<keyword evidence="6" id="KW-0408">Iron</keyword>
<reference evidence="10 11" key="1">
    <citation type="submission" date="2019-01" db="EMBL/GenBank/DDBJ databases">
        <title>Genome sequencing of the rare red list fungi Fomitopsis rosea.</title>
        <authorList>
            <person name="Buettner E."/>
            <person name="Kellner H."/>
        </authorList>
    </citation>
    <scope>NUCLEOTIDE SEQUENCE [LARGE SCALE GENOMIC DNA]</scope>
    <source>
        <strain evidence="10 11">DSM 105464</strain>
    </source>
</reference>
<comment type="similarity">
    <text evidence="2">Belongs to the intradiol ring-cleavage dioxygenase family.</text>
</comment>
<dbReference type="InterPro" id="IPR015889">
    <property type="entry name" value="Intradiol_dOase_core"/>
</dbReference>
<dbReference type="InterPro" id="IPR050770">
    <property type="entry name" value="Intradiol_RC_Dioxygenase"/>
</dbReference>
<evidence type="ECO:0000259" key="9">
    <source>
        <dbReference type="Pfam" id="PF04444"/>
    </source>
</evidence>
<feature type="domain" description="Intradiol ring-cleavage dioxygenases" evidence="8">
    <location>
        <begin position="142"/>
        <end position="307"/>
    </location>
</feature>
<feature type="region of interest" description="Disordered" evidence="7">
    <location>
        <begin position="894"/>
        <end position="916"/>
    </location>
</feature>